<comment type="caution">
    <text evidence="12">The sequence shown here is derived from an EMBL/GenBank/DDBJ whole genome shotgun (WGS) entry which is preliminary data.</text>
</comment>
<feature type="region of interest" description="Disordered" evidence="11">
    <location>
        <begin position="273"/>
        <end position="332"/>
    </location>
</feature>
<dbReference type="EMBL" id="JBEVYD010000009">
    <property type="protein sequence ID" value="KAL3230608.1"/>
    <property type="molecule type" value="Genomic_DNA"/>
</dbReference>
<evidence type="ECO:0000256" key="3">
    <source>
        <dbReference type="ARBA" id="ARBA00004317"/>
    </source>
</evidence>
<name>A0ABR4NQU2_9SACH</name>
<comment type="similarity">
    <text evidence="4">Belongs to the SPC42 family.</text>
</comment>
<keyword evidence="6" id="KW-0963">Cytoplasm</keyword>
<evidence type="ECO:0000256" key="9">
    <source>
        <dbReference type="ARBA" id="ARBA00023242"/>
    </source>
</evidence>
<feature type="compositionally biased region" description="Basic and acidic residues" evidence="11">
    <location>
        <begin position="287"/>
        <end position="310"/>
    </location>
</feature>
<evidence type="ECO:0000256" key="5">
    <source>
        <dbReference type="ARBA" id="ARBA00019821"/>
    </source>
</evidence>
<proteinExistence type="inferred from homology"/>
<evidence type="ECO:0000256" key="1">
    <source>
        <dbReference type="ARBA" id="ARBA00003620"/>
    </source>
</evidence>
<keyword evidence="7 10" id="KW-0175">Coiled coil</keyword>
<comment type="function">
    <text evidence="1">Forms a polymeric layer at the periphery of the spindle pole body (SPB) central plaque which has an essential function during SPB duplication and may facilitate attachment of the SPB to the nuclear membrane.</text>
</comment>
<evidence type="ECO:0000313" key="13">
    <source>
        <dbReference type="Proteomes" id="UP001623330"/>
    </source>
</evidence>
<feature type="coiled-coil region" evidence="10">
    <location>
        <begin position="232"/>
        <end position="267"/>
    </location>
</feature>
<evidence type="ECO:0000256" key="6">
    <source>
        <dbReference type="ARBA" id="ARBA00022490"/>
    </source>
</evidence>
<evidence type="ECO:0000256" key="10">
    <source>
        <dbReference type="SAM" id="Coils"/>
    </source>
</evidence>
<comment type="subcellular location">
    <subcellularLocation>
        <location evidence="3">Cytoplasm</location>
        <location evidence="3">Cytoskeleton</location>
        <location evidence="3">Microtubule organizing center</location>
        <location evidence="3">Spindle pole body</location>
    </subcellularLocation>
    <subcellularLocation>
        <location evidence="2">Nucleus</location>
    </subcellularLocation>
</comment>
<sequence>MSISPTPRRYNSRSDRYYSSKVNDIPPFDLADNYNNKYTRYPIPNNLGDENVDRLIPEEIKLQKKAINDLISQNKKLQATTAAQRDEIERLNIIIGQFRAKLTKYSVLNKKLQEEINGKKNTIRYSPPGTAAKESSFESSFENANDYIQIPKKREEDIYMDEKFNPSTKQLNDKVDKLMELLANVQKQQQQQQSGFTDSSPRTEQNTLPVTSSPKIRDPSEEDIICQESAELKNLENQIEVVKKKLLIKKENELRKLSLENELIELMGQLSADSSPYHNNTKRRVDRRYEESGVSDSIKRDDKYTKEKIKPFNPVTDHNILETPTPNRRDSD</sequence>
<dbReference type="Proteomes" id="UP001623330">
    <property type="component" value="Unassembled WGS sequence"/>
</dbReference>
<feature type="region of interest" description="Disordered" evidence="11">
    <location>
        <begin position="186"/>
        <end position="220"/>
    </location>
</feature>
<evidence type="ECO:0000256" key="7">
    <source>
        <dbReference type="ARBA" id="ARBA00023054"/>
    </source>
</evidence>
<organism evidence="12 13">
    <name type="scientific">Nakaseomyces bracarensis</name>
    <dbReference type="NCBI Taxonomy" id="273131"/>
    <lineage>
        <taxon>Eukaryota</taxon>
        <taxon>Fungi</taxon>
        <taxon>Dikarya</taxon>
        <taxon>Ascomycota</taxon>
        <taxon>Saccharomycotina</taxon>
        <taxon>Saccharomycetes</taxon>
        <taxon>Saccharomycetales</taxon>
        <taxon>Saccharomycetaceae</taxon>
        <taxon>Nakaseomyces</taxon>
    </lineage>
</organism>
<dbReference type="InterPro" id="IPR021611">
    <property type="entry name" value="Spc42"/>
</dbReference>
<dbReference type="Pfam" id="PF11544">
    <property type="entry name" value="Spc42p"/>
    <property type="match status" value="1"/>
</dbReference>
<keyword evidence="13" id="KW-1185">Reference proteome</keyword>
<keyword evidence="9" id="KW-0539">Nucleus</keyword>
<protein>
    <recommendedName>
        <fullName evidence="5">Spindle pole body component SPC42</fullName>
    </recommendedName>
</protein>
<accession>A0ABR4NQU2</accession>
<evidence type="ECO:0000256" key="2">
    <source>
        <dbReference type="ARBA" id="ARBA00004123"/>
    </source>
</evidence>
<gene>
    <name evidence="12" type="ORF">RNJ44_01057</name>
</gene>
<evidence type="ECO:0000256" key="8">
    <source>
        <dbReference type="ARBA" id="ARBA00023212"/>
    </source>
</evidence>
<evidence type="ECO:0000256" key="4">
    <source>
        <dbReference type="ARBA" id="ARBA00006867"/>
    </source>
</evidence>
<keyword evidence="8" id="KW-0206">Cytoskeleton</keyword>
<evidence type="ECO:0000256" key="11">
    <source>
        <dbReference type="SAM" id="MobiDB-lite"/>
    </source>
</evidence>
<reference evidence="12 13" key="1">
    <citation type="submission" date="2024-05" db="EMBL/GenBank/DDBJ databases">
        <title>Long read based assembly of the Candida bracarensis genome reveals expanded adhesin content.</title>
        <authorList>
            <person name="Marcet-Houben M."/>
            <person name="Ksiezopolska E."/>
            <person name="Gabaldon T."/>
        </authorList>
    </citation>
    <scope>NUCLEOTIDE SEQUENCE [LARGE SCALE GENOMIC DNA]</scope>
    <source>
        <strain evidence="12 13">CBM6</strain>
    </source>
</reference>
<evidence type="ECO:0000313" key="12">
    <source>
        <dbReference type="EMBL" id="KAL3230608.1"/>
    </source>
</evidence>
<feature type="compositionally biased region" description="Polar residues" evidence="11">
    <location>
        <begin position="194"/>
        <end position="214"/>
    </location>
</feature>